<dbReference type="STRING" id="321146.A0A139H558"/>
<dbReference type="Gene3D" id="3.30.710.10">
    <property type="entry name" value="Potassium Channel Kv1.1, Chain A"/>
    <property type="match status" value="1"/>
</dbReference>
<feature type="region of interest" description="Disordered" evidence="1">
    <location>
        <begin position="1"/>
        <end position="22"/>
    </location>
</feature>
<dbReference type="CDD" id="cd18186">
    <property type="entry name" value="BTB_POZ_ZBTB_KLHL-like"/>
    <property type="match status" value="1"/>
</dbReference>
<accession>A0A139H558</accession>
<dbReference type="OrthoDB" id="194443at2759"/>
<sequence length="518" mass="57894">MGEIDPLNHTSSRDEHHRPRPAYKPVYSAPVVYSRDFAYEDNGPIVILPTRRMAGENITSASATTFAEREAKIVHERLLSGPTVDIYVGPSKRHWSIHQNLLCHHSSYFEQEFLQREVPMKNGRQHLELLDDEPAGFELLVKWLYQGVLTPASEIPSHEEKYNYAVACHKLWLLCDKFQMVRVKNLAMDVYRRCLHESQLVPDAHEINEIYRRSPKGSPFRALMINIAARQIMDPDVERDLEAYRGCFGENADFAIELVSAIRKLSGGILFEDPTHGDACAYHDHDDVTGCPMQGKGKKMRAKKTDREGSNSAGEEQTSLELVELSAEKRTPRKLRASPKSPGKNAKQPTPLSQAYKLNGPGSRVMPVRSVSMDSGPGPAALVTRTPNDKSYTPSPDDLSPLHTRSAERNFRALGDKSDFSTSDDLSYTANDKATTSSQRPAQHTRNTNGTTTPEYSSTLTESTISSRKRKRTPRKIREKLPTTVPTSGGSSRADSVISGPRKLRVNSMVRRLESKGA</sequence>
<dbReference type="PANTHER" id="PTHR47843">
    <property type="entry name" value="BTB DOMAIN-CONTAINING PROTEIN-RELATED"/>
    <property type="match status" value="1"/>
</dbReference>
<feature type="domain" description="BTB" evidence="2">
    <location>
        <begin position="84"/>
        <end position="153"/>
    </location>
</feature>
<dbReference type="InterPro" id="IPR011333">
    <property type="entry name" value="SKP1/BTB/POZ_sf"/>
</dbReference>
<evidence type="ECO:0000313" key="3">
    <source>
        <dbReference type="EMBL" id="KXS97499.1"/>
    </source>
</evidence>
<feature type="region of interest" description="Disordered" evidence="1">
    <location>
        <begin position="287"/>
        <end position="518"/>
    </location>
</feature>
<dbReference type="EMBL" id="LFZN01000141">
    <property type="protein sequence ID" value="KXS97499.1"/>
    <property type="molecule type" value="Genomic_DNA"/>
</dbReference>
<reference evidence="3 4" key="1">
    <citation type="submission" date="2015-07" db="EMBL/GenBank/DDBJ databases">
        <title>Comparative genomics of the Sigatoka disease complex on banana suggests a link between parallel evolutionary changes in Pseudocercospora fijiensis and Pseudocercospora eumusae and increased virulence on the banana host.</title>
        <authorList>
            <person name="Chang T.-C."/>
            <person name="Salvucci A."/>
            <person name="Crous P.W."/>
            <person name="Stergiopoulos I."/>
        </authorList>
    </citation>
    <scope>NUCLEOTIDE SEQUENCE [LARGE SCALE GENOMIC DNA]</scope>
    <source>
        <strain evidence="3 4">CBS 114824</strain>
    </source>
</reference>
<organism evidence="3 4">
    <name type="scientific">Pseudocercospora eumusae</name>
    <dbReference type="NCBI Taxonomy" id="321146"/>
    <lineage>
        <taxon>Eukaryota</taxon>
        <taxon>Fungi</taxon>
        <taxon>Dikarya</taxon>
        <taxon>Ascomycota</taxon>
        <taxon>Pezizomycotina</taxon>
        <taxon>Dothideomycetes</taxon>
        <taxon>Dothideomycetidae</taxon>
        <taxon>Mycosphaerellales</taxon>
        <taxon>Mycosphaerellaceae</taxon>
        <taxon>Pseudocercospora</taxon>
    </lineage>
</organism>
<dbReference type="PANTHER" id="PTHR47843:SF2">
    <property type="entry name" value="BTB DOMAIN-CONTAINING PROTEIN"/>
    <property type="match status" value="1"/>
</dbReference>
<evidence type="ECO:0000256" key="1">
    <source>
        <dbReference type="SAM" id="MobiDB-lite"/>
    </source>
</evidence>
<dbReference type="SUPFAM" id="SSF54695">
    <property type="entry name" value="POZ domain"/>
    <property type="match status" value="1"/>
</dbReference>
<feature type="compositionally biased region" description="Basic residues" evidence="1">
    <location>
        <begin position="467"/>
        <end position="478"/>
    </location>
</feature>
<dbReference type="InterPro" id="IPR000210">
    <property type="entry name" value="BTB/POZ_dom"/>
</dbReference>
<dbReference type="Pfam" id="PF00651">
    <property type="entry name" value="BTB"/>
    <property type="match status" value="1"/>
</dbReference>
<gene>
    <name evidence="3" type="ORF">AC578_9081</name>
</gene>
<evidence type="ECO:0000259" key="2">
    <source>
        <dbReference type="PROSITE" id="PS50097"/>
    </source>
</evidence>
<dbReference type="PROSITE" id="PS50097">
    <property type="entry name" value="BTB"/>
    <property type="match status" value="1"/>
</dbReference>
<comment type="caution">
    <text evidence="3">The sequence shown here is derived from an EMBL/GenBank/DDBJ whole genome shotgun (WGS) entry which is preliminary data.</text>
</comment>
<feature type="compositionally biased region" description="Polar residues" evidence="1">
    <location>
        <begin position="420"/>
        <end position="466"/>
    </location>
</feature>
<feature type="compositionally biased region" description="Basic and acidic residues" evidence="1">
    <location>
        <begin position="405"/>
        <end position="419"/>
    </location>
</feature>
<feature type="compositionally biased region" description="Polar residues" evidence="1">
    <location>
        <begin position="385"/>
        <end position="394"/>
    </location>
</feature>
<protein>
    <recommendedName>
        <fullName evidence="2">BTB domain-containing protein</fullName>
    </recommendedName>
</protein>
<evidence type="ECO:0000313" key="4">
    <source>
        <dbReference type="Proteomes" id="UP000070133"/>
    </source>
</evidence>
<feature type="compositionally biased region" description="Polar residues" evidence="1">
    <location>
        <begin position="310"/>
        <end position="320"/>
    </location>
</feature>
<dbReference type="Proteomes" id="UP000070133">
    <property type="component" value="Unassembled WGS sequence"/>
</dbReference>
<dbReference type="AlphaFoldDB" id="A0A139H558"/>
<feature type="compositionally biased region" description="Polar residues" evidence="1">
    <location>
        <begin position="484"/>
        <end position="494"/>
    </location>
</feature>
<keyword evidence="4" id="KW-1185">Reference proteome</keyword>
<proteinExistence type="predicted"/>
<name>A0A139H558_9PEZI</name>